<proteinExistence type="predicted"/>
<keyword evidence="2" id="KW-1185">Reference proteome</keyword>
<accession>A0AAD0SHG9</accession>
<dbReference type="RefSeq" id="WP_094118479.1">
    <property type="nucleotide sequence ID" value="NZ_CP023009.1"/>
</dbReference>
<gene>
    <name evidence="1" type="ORF">CKQ53_13170</name>
</gene>
<dbReference type="Proteomes" id="UP000263881">
    <property type="component" value="Chromosome"/>
</dbReference>
<dbReference type="KEGG" id="lbq:CKQ53_13170"/>
<name>A0AAD0SHG9_9GAMM</name>
<dbReference type="EMBL" id="CP023009">
    <property type="protein sequence ID" value="AXW87827.1"/>
    <property type="molecule type" value="Genomic_DNA"/>
</dbReference>
<dbReference type="AlphaFoldDB" id="A0AAD0SHG9"/>
<evidence type="ECO:0000313" key="2">
    <source>
        <dbReference type="Proteomes" id="UP000263881"/>
    </source>
</evidence>
<organism evidence="1 2">
    <name type="scientific">Lonsdalea britannica</name>
    <dbReference type="NCBI Taxonomy" id="1082704"/>
    <lineage>
        <taxon>Bacteria</taxon>
        <taxon>Pseudomonadati</taxon>
        <taxon>Pseudomonadota</taxon>
        <taxon>Gammaproteobacteria</taxon>
        <taxon>Enterobacterales</taxon>
        <taxon>Pectobacteriaceae</taxon>
        <taxon>Lonsdalea</taxon>
    </lineage>
</organism>
<sequence length="62" mass="7068">MTDIINPKAHPELAAQQLVIELIRAGKIDAGYEMNAEELLRIYDIIEKHLTEKYPQTQGGIY</sequence>
<protein>
    <submittedName>
        <fullName evidence="1">Uncharacterized protein</fullName>
    </submittedName>
</protein>
<reference evidence="1 2" key="1">
    <citation type="submission" date="2017-08" db="EMBL/GenBank/DDBJ databases">
        <title>Comparative genomics of bacteria isolated from necrotic lesions of AOD affected trees.</title>
        <authorList>
            <person name="Doonan J."/>
            <person name="Denman S."/>
            <person name="McDonald J.E."/>
        </authorList>
    </citation>
    <scope>NUCLEOTIDE SEQUENCE [LARGE SCALE GENOMIC DNA]</scope>
    <source>
        <strain evidence="1 2">477</strain>
    </source>
</reference>
<evidence type="ECO:0000313" key="1">
    <source>
        <dbReference type="EMBL" id="AXW87827.1"/>
    </source>
</evidence>